<evidence type="ECO:0000313" key="1">
    <source>
        <dbReference type="EMBL" id="SEH01094.1"/>
    </source>
</evidence>
<sequence>MVLNVGAKGAWFNSGSVTVHPPGEAEPQSATVLYDSTRTAANLIIAKVGTDGRINVANRSAQPVNVYLDVHGYTLDHAAATIGATYLPLTPTRIANKIVVPAWGNYELATTGAGGLPSTGVDAVALTATLTSAGTGTIRAYAAGDVFPAEANIDYPANTAAQFFTLVKPGTGGKVNLHNLGGQPVELSVDVSGYSTSAQRGAAIRAISPVPLTGKVTIAPGGTRAVTPAGVPSSGVSALGITVAAQGAANGAVVVVPAGSGNGVRVVAYGGGKESIGSTVAALRPDGTIVLKNEDTSQVTVSVSAYAYFG</sequence>
<dbReference type="AlphaFoldDB" id="A0A1H6EWP7"/>
<keyword evidence="2" id="KW-1185">Reference proteome</keyword>
<dbReference type="RefSeq" id="WP_200824671.1">
    <property type="nucleotide sequence ID" value="NZ_FNVT01000019.1"/>
</dbReference>
<reference evidence="1 2" key="1">
    <citation type="submission" date="2016-10" db="EMBL/GenBank/DDBJ databases">
        <authorList>
            <person name="de Groot N.N."/>
        </authorList>
    </citation>
    <scope>NUCLEOTIDE SEQUENCE [LARGE SCALE GENOMIC DNA]</scope>
    <source>
        <strain evidence="1 2">CGMCC 4.7037</strain>
    </source>
</reference>
<dbReference type="EMBL" id="FNVT01000019">
    <property type="protein sequence ID" value="SEH01094.1"/>
    <property type="molecule type" value="Genomic_DNA"/>
</dbReference>
<gene>
    <name evidence="1" type="ORF">SAMN05444920_11924</name>
</gene>
<organism evidence="1 2">
    <name type="scientific">Nonomuraea solani</name>
    <dbReference type="NCBI Taxonomy" id="1144553"/>
    <lineage>
        <taxon>Bacteria</taxon>
        <taxon>Bacillati</taxon>
        <taxon>Actinomycetota</taxon>
        <taxon>Actinomycetes</taxon>
        <taxon>Streptosporangiales</taxon>
        <taxon>Streptosporangiaceae</taxon>
        <taxon>Nonomuraea</taxon>
    </lineage>
</organism>
<name>A0A1H6EWP7_9ACTN</name>
<proteinExistence type="predicted"/>
<accession>A0A1H6EWP7</accession>
<dbReference type="Proteomes" id="UP000236732">
    <property type="component" value="Unassembled WGS sequence"/>
</dbReference>
<protein>
    <submittedName>
        <fullName evidence="1">Uncharacterized protein</fullName>
    </submittedName>
</protein>
<evidence type="ECO:0000313" key="2">
    <source>
        <dbReference type="Proteomes" id="UP000236732"/>
    </source>
</evidence>